<evidence type="ECO:0000313" key="1">
    <source>
        <dbReference type="EMBL" id="JAD58903.1"/>
    </source>
</evidence>
<reference evidence="1" key="2">
    <citation type="journal article" date="2015" name="Data Brief">
        <title>Shoot transcriptome of the giant reed, Arundo donax.</title>
        <authorList>
            <person name="Barrero R.A."/>
            <person name="Guerrero F.D."/>
            <person name="Moolhuijzen P."/>
            <person name="Goolsby J.A."/>
            <person name="Tidwell J."/>
            <person name="Bellgard S.E."/>
            <person name="Bellgard M.I."/>
        </authorList>
    </citation>
    <scope>NUCLEOTIDE SEQUENCE</scope>
    <source>
        <tissue evidence="1">Shoot tissue taken approximately 20 cm above the soil surface</tissue>
    </source>
</reference>
<sequence length="23" mass="2645">MYGSLPYVLLVEGPSLLLRTFIY</sequence>
<protein>
    <submittedName>
        <fullName evidence="1">Uncharacterized protein</fullName>
    </submittedName>
</protein>
<reference evidence="1" key="1">
    <citation type="submission" date="2014-09" db="EMBL/GenBank/DDBJ databases">
        <authorList>
            <person name="Magalhaes I.L.F."/>
            <person name="Oliveira U."/>
            <person name="Santos F.R."/>
            <person name="Vidigal T.H.D.A."/>
            <person name="Brescovit A.D."/>
            <person name="Santos A.J."/>
        </authorList>
    </citation>
    <scope>NUCLEOTIDE SEQUENCE</scope>
    <source>
        <tissue evidence="1">Shoot tissue taken approximately 20 cm above the soil surface</tissue>
    </source>
</reference>
<name>A0A0A9B9P2_ARUDO</name>
<organism evidence="1">
    <name type="scientific">Arundo donax</name>
    <name type="common">Giant reed</name>
    <name type="synonym">Donax arundinaceus</name>
    <dbReference type="NCBI Taxonomy" id="35708"/>
    <lineage>
        <taxon>Eukaryota</taxon>
        <taxon>Viridiplantae</taxon>
        <taxon>Streptophyta</taxon>
        <taxon>Embryophyta</taxon>
        <taxon>Tracheophyta</taxon>
        <taxon>Spermatophyta</taxon>
        <taxon>Magnoliopsida</taxon>
        <taxon>Liliopsida</taxon>
        <taxon>Poales</taxon>
        <taxon>Poaceae</taxon>
        <taxon>PACMAD clade</taxon>
        <taxon>Arundinoideae</taxon>
        <taxon>Arundineae</taxon>
        <taxon>Arundo</taxon>
    </lineage>
</organism>
<proteinExistence type="predicted"/>
<dbReference type="AlphaFoldDB" id="A0A0A9B9P2"/>
<accession>A0A0A9B9P2</accession>
<dbReference type="EMBL" id="GBRH01238992">
    <property type="protein sequence ID" value="JAD58903.1"/>
    <property type="molecule type" value="Transcribed_RNA"/>
</dbReference>